<feature type="transmembrane region" description="Helical" evidence="10">
    <location>
        <begin position="146"/>
        <end position="165"/>
    </location>
</feature>
<evidence type="ECO:0000256" key="5">
    <source>
        <dbReference type="ARBA" id="ARBA00022958"/>
    </source>
</evidence>
<feature type="domain" description="Cation/H(+) antiporter central" evidence="12">
    <location>
        <begin position="511"/>
        <end position="641"/>
    </location>
</feature>
<comment type="similarity">
    <text evidence="9">Belongs to the monovalent cation:proton antiporter 2 (CPA2) transporter (TC 2.A.37) family. CHX (TC 2.A.37.4) subfamily.</text>
</comment>
<feature type="transmembrane region" description="Helical" evidence="10">
    <location>
        <begin position="402"/>
        <end position="421"/>
    </location>
</feature>
<feature type="transmembrane region" description="Helical" evidence="10">
    <location>
        <begin position="58"/>
        <end position="77"/>
    </location>
</feature>
<evidence type="ECO:0000259" key="11">
    <source>
        <dbReference type="Pfam" id="PF00999"/>
    </source>
</evidence>
<keyword evidence="3" id="KW-0633">Potassium transport</keyword>
<feature type="transmembrane region" description="Helical" evidence="10">
    <location>
        <begin position="109"/>
        <end position="126"/>
    </location>
</feature>
<keyword evidence="7" id="KW-0406">Ion transport</keyword>
<evidence type="ECO:0000256" key="8">
    <source>
        <dbReference type="ARBA" id="ARBA00023136"/>
    </source>
</evidence>
<dbReference type="RefSeq" id="XP_048329122.1">
    <property type="nucleotide sequence ID" value="XM_048473165.2"/>
</dbReference>
<dbReference type="GeneID" id="112489868"/>
<dbReference type="Pfam" id="PF23256">
    <property type="entry name" value="CHX17_2nd"/>
    <property type="match status" value="1"/>
</dbReference>
<dbReference type="InterPro" id="IPR057291">
    <property type="entry name" value="CHX17_2nd"/>
</dbReference>
<gene>
    <name evidence="15" type="primary">LOC112489868</name>
</gene>
<comment type="subcellular location">
    <subcellularLocation>
        <location evidence="1">Membrane</location>
        <topology evidence="1">Multi-pass membrane protein</topology>
    </subcellularLocation>
</comment>
<dbReference type="InterPro" id="IPR038770">
    <property type="entry name" value="Na+/solute_symporter_sf"/>
</dbReference>
<evidence type="ECO:0000259" key="13">
    <source>
        <dbReference type="Pfam" id="PF23259"/>
    </source>
</evidence>
<evidence type="ECO:0000256" key="10">
    <source>
        <dbReference type="SAM" id="Phobius"/>
    </source>
</evidence>
<evidence type="ECO:0000256" key="6">
    <source>
        <dbReference type="ARBA" id="ARBA00022989"/>
    </source>
</evidence>
<dbReference type="PANTHER" id="PTHR32468">
    <property type="entry name" value="CATION/H + ANTIPORTER"/>
    <property type="match status" value="1"/>
</dbReference>
<organism evidence="14 15">
    <name type="scientific">Ziziphus jujuba</name>
    <name type="common">Chinese jujube</name>
    <name type="synonym">Ziziphus sativa</name>
    <dbReference type="NCBI Taxonomy" id="326968"/>
    <lineage>
        <taxon>Eukaryota</taxon>
        <taxon>Viridiplantae</taxon>
        <taxon>Streptophyta</taxon>
        <taxon>Embryophyta</taxon>
        <taxon>Tracheophyta</taxon>
        <taxon>Spermatophyta</taxon>
        <taxon>Magnoliopsida</taxon>
        <taxon>eudicotyledons</taxon>
        <taxon>Gunneridae</taxon>
        <taxon>Pentapetalae</taxon>
        <taxon>rosids</taxon>
        <taxon>fabids</taxon>
        <taxon>Rosales</taxon>
        <taxon>Rhamnaceae</taxon>
        <taxon>Paliureae</taxon>
        <taxon>Ziziphus</taxon>
    </lineage>
</organism>
<evidence type="ECO:0000256" key="7">
    <source>
        <dbReference type="ARBA" id="ARBA00023065"/>
    </source>
</evidence>
<feature type="transmembrane region" description="Helical" evidence="10">
    <location>
        <begin position="186"/>
        <end position="206"/>
    </location>
</feature>
<dbReference type="Pfam" id="PF00999">
    <property type="entry name" value="Na_H_Exchanger"/>
    <property type="match status" value="1"/>
</dbReference>
<dbReference type="InterPro" id="IPR050794">
    <property type="entry name" value="CPA2_transporter"/>
</dbReference>
<keyword evidence="2" id="KW-0813">Transport</keyword>
<evidence type="ECO:0000256" key="4">
    <source>
        <dbReference type="ARBA" id="ARBA00022692"/>
    </source>
</evidence>
<keyword evidence="4 10" id="KW-0812">Transmembrane</keyword>
<proteinExistence type="inferred from homology"/>
<reference evidence="14" key="1">
    <citation type="submission" date="2025-05" db="UniProtKB">
        <authorList>
            <consortium name="RefSeq"/>
        </authorList>
    </citation>
    <scope>NUCLEOTIDE SEQUENCE [LARGE SCALE GENOMIC DNA]</scope>
</reference>
<keyword evidence="14" id="KW-1185">Reference proteome</keyword>
<dbReference type="InterPro" id="IPR006153">
    <property type="entry name" value="Cation/H_exchanger_TM"/>
</dbReference>
<feature type="domain" description="Cation/H(+) antiporter C-terminal" evidence="13">
    <location>
        <begin position="666"/>
        <end position="817"/>
    </location>
</feature>
<dbReference type="PANTHER" id="PTHR32468:SF74">
    <property type="entry name" value="CATION_H(+) ANTIPORTER 21-RELATED"/>
    <property type="match status" value="1"/>
</dbReference>
<feature type="transmembrane region" description="Helical" evidence="10">
    <location>
        <begin position="433"/>
        <end position="451"/>
    </location>
</feature>
<feature type="transmembrane region" description="Helical" evidence="10">
    <location>
        <begin position="291"/>
        <end position="319"/>
    </location>
</feature>
<evidence type="ECO:0000256" key="1">
    <source>
        <dbReference type="ARBA" id="ARBA00004141"/>
    </source>
</evidence>
<keyword evidence="5" id="KW-0630">Potassium</keyword>
<keyword evidence="6 10" id="KW-1133">Transmembrane helix</keyword>
<dbReference type="Pfam" id="PF23259">
    <property type="entry name" value="CHX17_C"/>
    <property type="match status" value="1"/>
</dbReference>
<name>A0ABM3III5_ZIZJJ</name>
<feature type="transmembrane region" description="Helical" evidence="10">
    <location>
        <begin position="368"/>
        <end position="393"/>
    </location>
</feature>
<dbReference type="Gene3D" id="1.20.1530.20">
    <property type="match status" value="1"/>
</dbReference>
<feature type="transmembrane region" description="Helical" evidence="10">
    <location>
        <begin position="249"/>
        <end position="271"/>
    </location>
</feature>
<evidence type="ECO:0000313" key="15">
    <source>
        <dbReference type="RefSeq" id="XP_048329122.1"/>
    </source>
</evidence>
<feature type="transmembrane region" description="Helical" evidence="10">
    <location>
        <begin position="218"/>
        <end position="242"/>
    </location>
</feature>
<evidence type="ECO:0000256" key="2">
    <source>
        <dbReference type="ARBA" id="ARBA00022448"/>
    </source>
</evidence>
<evidence type="ECO:0000313" key="14">
    <source>
        <dbReference type="Proteomes" id="UP001652623"/>
    </source>
</evidence>
<evidence type="ECO:0000256" key="9">
    <source>
        <dbReference type="ARBA" id="ARBA00038341"/>
    </source>
</evidence>
<dbReference type="InterPro" id="IPR057290">
    <property type="entry name" value="CHX17_C"/>
</dbReference>
<evidence type="ECO:0000256" key="3">
    <source>
        <dbReference type="ARBA" id="ARBA00022538"/>
    </source>
</evidence>
<sequence>MAMSDQCNATVLLPDLDWCIRKRTTNYMIICYNKTIHHQQGMWQIENPTDQSLPLFDLQLSLILSLCLLLMFAFKALGLPRISAEMFGGFILGPSLLGKKRFFFPFKSLLTLETIGNLSLIYYLFLVGLEVDLKPVLRAGKKPLSIALIGILIPMPIGYALHSMLNMNEYGFDDDDIYSKRIRYGPLFWGVALATTNFPDLAWILSDIKLLHVEVGRVALSSAIITDLLSWLLLVLSTAIAGETTTFTLVYSIIFVGFCLLVLRPLLAWLISRDEREDQSGGGRSYDELHLYYLLAAVPFFGFITDSIGCQSMLGAFMLGVIMPKGVLKKTLMEKVEDFVCGLMMPLFFLIIGLRTNIHTLFGGDPGFATIVVIIFLAFGAKVLSTFLAAVFLNNMSSRDGLALGFLMNTKGLVSLIIINTARDLKALTNQSFSAMILAFWVMTTAVNPILSKTYKPIKNLSKYKRITIDGLKEDSEFRILTCIHNPRNISSFVNLLEASNPTKQSPICTIAVHLVENTGRASAMLILNDACKISEEEINGLPPIHFMNSFEKLEARNKAITVQQLSAVSSYSTVHKDICSLAEDKKVSLIVVPFHKQSTNAETILAPGEKKGYSPFRDVNRNVMNNAQCSVAIFVDRGLSSLVHKHPVVDGEDDDKHRVQRHYYMFFIGGPDDHEALAYAWRMSKDPRASLSVIRFVPSELGGVDHNHQNLHDKISIDNQKDADDEFIKQFKFESRNSPNIQFLEKVVDKSDDVMKVIGNLEDKCDIFFVGRGRGTLSPLMKVLSDWMEFPELGPLGDFLVSSSFIHYASVLIIQQGDTSIEDEEEACDQGQLKEHAAGRMTLSVPEVETPEFAPFVHRRGRSMRIHDQ</sequence>
<feature type="domain" description="Cation/H+ exchanger transmembrane" evidence="11">
    <location>
        <begin position="64"/>
        <end position="451"/>
    </location>
</feature>
<reference evidence="15" key="2">
    <citation type="submission" date="2025-08" db="UniProtKB">
        <authorList>
            <consortium name="RefSeq"/>
        </authorList>
    </citation>
    <scope>IDENTIFICATION</scope>
    <source>
        <tissue evidence="15">Seedling</tissue>
    </source>
</reference>
<accession>A0ABM3III5</accession>
<dbReference type="Proteomes" id="UP001652623">
    <property type="component" value="Chromosome 1"/>
</dbReference>
<evidence type="ECO:0000259" key="12">
    <source>
        <dbReference type="Pfam" id="PF23256"/>
    </source>
</evidence>
<feature type="transmembrane region" description="Helical" evidence="10">
    <location>
        <begin position="339"/>
        <end position="356"/>
    </location>
</feature>
<protein>
    <submittedName>
        <fullName evidence="15">Cation/H(+) antiporter 15 isoform X1</fullName>
    </submittedName>
</protein>
<keyword evidence="8 10" id="KW-0472">Membrane</keyword>